<dbReference type="RefSeq" id="WP_020038372.1">
    <property type="nucleotide sequence ID" value="NZ_KE557274.1"/>
</dbReference>
<dbReference type="HOGENOM" id="CLU_100986_0_0_5"/>
<organism evidence="1 2">
    <name type="scientific">Salipiger mucosus DSM 16094</name>
    <dbReference type="NCBI Taxonomy" id="1123237"/>
    <lineage>
        <taxon>Bacteria</taxon>
        <taxon>Pseudomonadati</taxon>
        <taxon>Pseudomonadota</taxon>
        <taxon>Alphaproteobacteria</taxon>
        <taxon>Rhodobacterales</taxon>
        <taxon>Roseobacteraceae</taxon>
        <taxon>Salipiger</taxon>
    </lineage>
</organism>
<proteinExistence type="predicted"/>
<dbReference type="STRING" id="1123237.Salmuc_02162"/>
<dbReference type="EMBL" id="APVH01000015">
    <property type="protein sequence ID" value="EPX83554.1"/>
    <property type="molecule type" value="Genomic_DNA"/>
</dbReference>
<evidence type="ECO:0000313" key="2">
    <source>
        <dbReference type="Proteomes" id="UP000015347"/>
    </source>
</evidence>
<accession>S9SBF9</accession>
<name>S9SBF9_9RHOB</name>
<dbReference type="eggNOG" id="COG0553">
    <property type="taxonomic scope" value="Bacteria"/>
</dbReference>
<evidence type="ECO:0000313" key="1">
    <source>
        <dbReference type="EMBL" id="EPX83554.1"/>
    </source>
</evidence>
<dbReference type="OrthoDB" id="7495008at2"/>
<sequence length="240" mass="27577">MIELKPLSDDDPALEFSPLLRAAQRTLEYACDYGSIGLTTRKNFKRDFVHWSVEAFEWPGFGPQQAFQFRKVLNEYEFVPLQVIHFLLLHTRLGRHYKGEFRLTAKGRGLAESPGDLFSCIVPFFLFEVDHASYGRFGRRPVGTWDIWLNVLNVEVEDGATERDLFQQFYGDGPNWDNDGWREIVAFSQCVTRPLAWAGLVTLQEIDGGGVSSRMCFKTPLWRSALILDTDDQVRPAVRH</sequence>
<gene>
    <name evidence="1" type="ORF">Salmuc_02162</name>
</gene>
<comment type="caution">
    <text evidence="1">The sequence shown here is derived from an EMBL/GenBank/DDBJ whole genome shotgun (WGS) entry which is preliminary data.</text>
</comment>
<protein>
    <submittedName>
        <fullName evidence="1">Riorf47 protein</fullName>
    </submittedName>
</protein>
<dbReference type="AlphaFoldDB" id="S9SBF9"/>
<dbReference type="Proteomes" id="UP000015347">
    <property type="component" value="Unassembled WGS sequence"/>
</dbReference>
<keyword evidence="2" id="KW-1185">Reference proteome</keyword>
<reference evidence="2" key="1">
    <citation type="journal article" date="2014" name="Stand. Genomic Sci.">
        <title>Genome sequence of the exopolysaccharide-producing Salipiger mucosus type strain (DSM 16094(T)), a moderately halophilic member of the Roseobacter clade.</title>
        <authorList>
            <person name="Riedel T."/>
            <person name="Spring S."/>
            <person name="Fiebig A."/>
            <person name="Petersen J."/>
            <person name="Kyrpides N.C."/>
            <person name="Goker M."/>
            <person name="Klenk H.P."/>
        </authorList>
    </citation>
    <scope>NUCLEOTIDE SEQUENCE [LARGE SCALE GENOMIC DNA]</scope>
    <source>
        <strain evidence="2">DSM 16094</strain>
    </source>
</reference>